<dbReference type="AlphaFoldDB" id="A0A0U9H2H6"/>
<evidence type="ECO:0000256" key="2">
    <source>
        <dbReference type="ARBA" id="ARBA00008133"/>
    </source>
</evidence>
<dbReference type="Pfam" id="PF02602">
    <property type="entry name" value="HEM4"/>
    <property type="match status" value="1"/>
</dbReference>
<dbReference type="UniPathway" id="UPA00251">
    <property type="reaction ID" value="UER00320"/>
</dbReference>
<name>A0A0U9H2H6_9BACI</name>
<evidence type="ECO:0000256" key="6">
    <source>
        <dbReference type="ARBA" id="ARBA00037589"/>
    </source>
</evidence>
<dbReference type="Proteomes" id="UP000052946">
    <property type="component" value="Unassembled WGS sequence"/>
</dbReference>
<dbReference type="InterPro" id="IPR036108">
    <property type="entry name" value="4pyrrol_syn_uPrphyn_synt_sf"/>
</dbReference>
<dbReference type="InterPro" id="IPR039793">
    <property type="entry name" value="UROS/Hem4"/>
</dbReference>
<feature type="domain" description="Tetrapyrrole biosynthesis uroporphyrinogen III synthase" evidence="10">
    <location>
        <begin position="22"/>
        <end position="243"/>
    </location>
</feature>
<evidence type="ECO:0000256" key="5">
    <source>
        <dbReference type="ARBA" id="ARBA00023244"/>
    </source>
</evidence>
<keyword evidence="5 9" id="KW-0627">Porphyrin biosynthesis</keyword>
<dbReference type="PANTHER" id="PTHR38042:SF1">
    <property type="entry name" value="UROPORPHYRINOGEN-III SYNTHASE, CHLOROPLASTIC"/>
    <property type="match status" value="1"/>
</dbReference>
<gene>
    <name evidence="11" type="ORF">OPHB3_0662</name>
</gene>
<dbReference type="Gene3D" id="3.40.50.10090">
    <property type="match status" value="2"/>
</dbReference>
<dbReference type="GO" id="GO:0006782">
    <property type="term" value="P:protoporphyrinogen IX biosynthetic process"/>
    <property type="evidence" value="ECO:0007669"/>
    <property type="project" value="UniProtKB-UniRule"/>
</dbReference>
<reference evidence="12" key="1">
    <citation type="submission" date="2015-07" db="EMBL/GenBank/DDBJ databases">
        <title>Draft Genome Sequence of Oceanobacillus picturae Heshi-B3 that Was Isolated from Fermented Rice Bran with Aging Salted Mackerel, Which Was Named Heshiko as Traditional Fermented Seafood in Japan.</title>
        <authorList>
            <person name="Akuzawa S."/>
            <person name="Nakagawa J."/>
            <person name="Kanekatsu T."/>
            <person name="Kanesaki Y."/>
            <person name="Suzuki T."/>
        </authorList>
    </citation>
    <scope>NUCLEOTIDE SEQUENCE [LARGE SCALE GENOMIC DNA]</scope>
    <source>
        <strain evidence="12">Heshi-B3</strain>
    </source>
</reference>
<dbReference type="GO" id="GO:0004852">
    <property type="term" value="F:uroporphyrinogen-III synthase activity"/>
    <property type="evidence" value="ECO:0007669"/>
    <property type="project" value="UniProtKB-UniRule"/>
</dbReference>
<keyword evidence="4 9" id="KW-0456">Lyase</keyword>
<dbReference type="GO" id="GO:0006780">
    <property type="term" value="P:uroporphyrinogen III biosynthetic process"/>
    <property type="evidence" value="ECO:0007669"/>
    <property type="project" value="UniProtKB-UniRule"/>
</dbReference>
<comment type="caution">
    <text evidence="11">The sequence shown here is derived from an EMBL/GenBank/DDBJ whole genome shotgun (WGS) entry which is preliminary data.</text>
</comment>
<evidence type="ECO:0000313" key="11">
    <source>
        <dbReference type="EMBL" id="GAQ16738.1"/>
    </source>
</evidence>
<dbReference type="InterPro" id="IPR003754">
    <property type="entry name" value="4pyrrol_synth_uPrphyn_synth"/>
</dbReference>
<dbReference type="EMBL" id="BBXV01000009">
    <property type="protein sequence ID" value="GAQ16738.1"/>
    <property type="molecule type" value="Genomic_DNA"/>
</dbReference>
<evidence type="ECO:0000256" key="4">
    <source>
        <dbReference type="ARBA" id="ARBA00023239"/>
    </source>
</evidence>
<reference evidence="11 12" key="2">
    <citation type="journal article" date="2016" name="Genome Announc.">
        <title>Draft Genome Sequence of Oceanobacillus picturae Heshi-B3, Isolated from Fermented Rice Bran in a Traditional Japanese Seafood Dish.</title>
        <authorList>
            <person name="Akuzawa S."/>
            <person name="Nagaoka J."/>
            <person name="Kanekatsu M."/>
            <person name="Kanesaki Y."/>
            <person name="Suzuki T."/>
        </authorList>
    </citation>
    <scope>NUCLEOTIDE SEQUENCE [LARGE SCALE GENOMIC DNA]</scope>
    <source>
        <strain evidence="11 12">Heshi-B3</strain>
    </source>
</reference>
<protein>
    <recommendedName>
        <fullName evidence="7 9">Uroporphyrinogen-III synthase</fullName>
        <ecNumber evidence="3 9">4.2.1.75</ecNumber>
    </recommendedName>
</protein>
<accession>A0A0U9H2H6</accession>
<sequence>MSFSLMQKNILVTRGAEQANLFADKITQHGGNPVVVPLLEIVCKETDFTWEVLRNLSQYDWILFTSANGVDCFFELRKKLENSSSISAKIATVGEKTSSALKRYGYEENFAPETYNANSMASDFLKRFPAPGKLLLIRGNRSRKVLPEKFRQAGLDFDMLEVYDTHFSYERKPQLIDAVTKNNLDYVSFTSPSTVEAFCEMVENIPDIIPCVCIGSTTSQRARELGFQYILTPTKFTIDGMIQSISDHILRKG</sequence>
<dbReference type="EC" id="4.2.1.75" evidence="3 9"/>
<evidence type="ECO:0000256" key="7">
    <source>
        <dbReference type="ARBA" id="ARBA00040167"/>
    </source>
</evidence>
<dbReference type="SUPFAM" id="SSF69618">
    <property type="entry name" value="HemD-like"/>
    <property type="match status" value="1"/>
</dbReference>
<dbReference type="PANTHER" id="PTHR38042">
    <property type="entry name" value="UROPORPHYRINOGEN-III SYNTHASE, CHLOROPLASTIC"/>
    <property type="match status" value="1"/>
</dbReference>
<organism evidence="11 12">
    <name type="scientific">Oceanobacillus picturae</name>
    <dbReference type="NCBI Taxonomy" id="171693"/>
    <lineage>
        <taxon>Bacteria</taxon>
        <taxon>Bacillati</taxon>
        <taxon>Bacillota</taxon>
        <taxon>Bacilli</taxon>
        <taxon>Bacillales</taxon>
        <taxon>Bacillaceae</taxon>
        <taxon>Oceanobacillus</taxon>
    </lineage>
</organism>
<comment type="pathway">
    <text evidence="1 9">Porphyrin-containing compound metabolism; protoporphyrin-IX biosynthesis; coproporphyrinogen-III from 5-aminolevulinate: step 3/4.</text>
</comment>
<comment type="similarity">
    <text evidence="2 9">Belongs to the uroporphyrinogen-III synthase family.</text>
</comment>
<evidence type="ECO:0000256" key="9">
    <source>
        <dbReference type="RuleBase" id="RU366031"/>
    </source>
</evidence>
<evidence type="ECO:0000256" key="8">
    <source>
        <dbReference type="ARBA" id="ARBA00048617"/>
    </source>
</evidence>
<comment type="catalytic activity">
    <reaction evidence="8 9">
        <text>hydroxymethylbilane = uroporphyrinogen III + H2O</text>
        <dbReference type="Rhea" id="RHEA:18965"/>
        <dbReference type="ChEBI" id="CHEBI:15377"/>
        <dbReference type="ChEBI" id="CHEBI:57308"/>
        <dbReference type="ChEBI" id="CHEBI:57845"/>
        <dbReference type="EC" id="4.2.1.75"/>
    </reaction>
</comment>
<comment type="function">
    <text evidence="6 9">Catalyzes cyclization of the linear tetrapyrrole, hydroxymethylbilane, to the macrocyclic uroporphyrinogen III.</text>
</comment>
<evidence type="ECO:0000256" key="3">
    <source>
        <dbReference type="ARBA" id="ARBA00013109"/>
    </source>
</evidence>
<evidence type="ECO:0000313" key="12">
    <source>
        <dbReference type="Proteomes" id="UP000052946"/>
    </source>
</evidence>
<dbReference type="OrthoDB" id="9815856at2"/>
<proteinExistence type="inferred from homology"/>
<dbReference type="CDD" id="cd06578">
    <property type="entry name" value="HemD"/>
    <property type="match status" value="1"/>
</dbReference>
<evidence type="ECO:0000259" key="10">
    <source>
        <dbReference type="Pfam" id="PF02602"/>
    </source>
</evidence>
<evidence type="ECO:0000256" key="1">
    <source>
        <dbReference type="ARBA" id="ARBA00004772"/>
    </source>
</evidence>